<dbReference type="GO" id="GO:0070971">
    <property type="term" value="C:endoplasmic reticulum exit site"/>
    <property type="evidence" value="ECO:0007669"/>
    <property type="project" value="TreeGrafter"/>
</dbReference>
<keyword evidence="2" id="KW-0968">Cytoplasmic vesicle</keyword>
<comment type="subcellular location">
    <subcellularLocation>
        <location evidence="2">Cytoplasm</location>
    </subcellularLocation>
    <subcellularLocation>
        <location evidence="2">Cytoplasmic vesicle</location>
        <location evidence="2">COPII-coated vesicle membrane</location>
        <topology evidence="2">Peripheral membrane protein</topology>
        <orientation evidence="2">Cytoplasmic side</orientation>
    </subcellularLocation>
    <subcellularLocation>
        <location evidence="2">Endoplasmic reticulum membrane</location>
        <topology evidence="2">Peripheral membrane protein</topology>
        <orientation evidence="2">Cytoplasmic side</orientation>
    </subcellularLocation>
    <subcellularLocation>
        <location evidence="2">Golgi apparatus membrane</location>
        <topology evidence="2">Peripheral membrane protein</topology>
        <orientation evidence="2">Cytoplasmic side</orientation>
    </subcellularLocation>
</comment>
<keyword evidence="2" id="KW-0479">Metal-binding</keyword>
<gene>
    <name evidence="4" type="ORF">Kpol_1004p72</name>
</gene>
<dbReference type="HOGENOM" id="CLU_463922_0_0_1"/>
<comment type="similarity">
    <text evidence="1 2">Belongs to the SEC23/SEC24 family. SEC23 subfamily.</text>
</comment>
<evidence type="ECO:0000259" key="3">
    <source>
        <dbReference type="Pfam" id="PF04811"/>
    </source>
</evidence>
<dbReference type="OrthoDB" id="10256289at2759"/>
<keyword evidence="5" id="KW-1185">Reference proteome</keyword>
<dbReference type="GO" id="GO:0005789">
    <property type="term" value="C:endoplasmic reticulum membrane"/>
    <property type="evidence" value="ECO:0007669"/>
    <property type="project" value="UniProtKB-SubCell"/>
</dbReference>
<dbReference type="eggNOG" id="KOG1986">
    <property type="taxonomic scope" value="Eukaryota"/>
</dbReference>
<name>A7TJC5_VANPO</name>
<dbReference type="GO" id="GO:0030127">
    <property type="term" value="C:COPII vesicle coat"/>
    <property type="evidence" value="ECO:0007669"/>
    <property type="project" value="InterPro"/>
</dbReference>
<keyword evidence="2" id="KW-0333">Golgi apparatus</keyword>
<dbReference type="RefSeq" id="XP_001645552.1">
    <property type="nucleotide sequence ID" value="XM_001645502.1"/>
</dbReference>
<keyword evidence="2" id="KW-0813">Transport</keyword>
<accession>A7TJC5</accession>
<keyword evidence="2" id="KW-0653">Protein transport</keyword>
<proteinExistence type="inferred from homology"/>
<keyword evidence="2" id="KW-0862">Zinc</keyword>
<dbReference type="GO" id="GO:0006886">
    <property type="term" value="P:intracellular protein transport"/>
    <property type="evidence" value="ECO:0007669"/>
    <property type="project" value="InterPro"/>
</dbReference>
<dbReference type="GO" id="GO:0046872">
    <property type="term" value="F:metal ion binding"/>
    <property type="evidence" value="ECO:0007669"/>
    <property type="project" value="UniProtKB-KW"/>
</dbReference>
<evidence type="ECO:0000313" key="4">
    <source>
        <dbReference type="EMBL" id="EDO17694.1"/>
    </source>
</evidence>
<dbReference type="STRING" id="436907.A7TJC5"/>
<dbReference type="GO" id="GO:0000139">
    <property type="term" value="C:Golgi membrane"/>
    <property type="evidence" value="ECO:0007669"/>
    <property type="project" value="UniProtKB-SubCell"/>
</dbReference>
<dbReference type="GO" id="GO:0005096">
    <property type="term" value="F:GTPase activator activity"/>
    <property type="evidence" value="ECO:0007669"/>
    <property type="project" value="TreeGrafter"/>
</dbReference>
<dbReference type="InterPro" id="IPR036465">
    <property type="entry name" value="vWFA_dom_sf"/>
</dbReference>
<dbReference type="PhylomeDB" id="A7TJC5"/>
<dbReference type="GeneID" id="5545936"/>
<evidence type="ECO:0000256" key="2">
    <source>
        <dbReference type="RuleBase" id="RU365030"/>
    </source>
</evidence>
<dbReference type="InterPro" id="IPR037364">
    <property type="entry name" value="Sec23"/>
</dbReference>
<dbReference type="PANTHER" id="PTHR11141">
    <property type="entry name" value="PROTEIN TRANSPORT PROTEIN SEC23"/>
    <property type="match status" value="1"/>
</dbReference>
<dbReference type="SUPFAM" id="SSF53300">
    <property type="entry name" value="vWA-like"/>
    <property type="match status" value="1"/>
</dbReference>
<dbReference type="Gene3D" id="3.40.50.410">
    <property type="entry name" value="von Willebrand factor, type A domain"/>
    <property type="match status" value="1"/>
</dbReference>
<feature type="domain" description="Sec23/Sec24 trunk" evidence="3">
    <location>
        <begin position="92"/>
        <end position="308"/>
    </location>
</feature>
<dbReference type="GO" id="GO:0090110">
    <property type="term" value="P:COPII-coated vesicle cargo loading"/>
    <property type="evidence" value="ECO:0007669"/>
    <property type="project" value="TreeGrafter"/>
</dbReference>
<sequence length="652" mass="75053">MSDRDKLRSLKISSLDGRTIRGIYEPDLETGVNGGTRIVECQDCGFFNDDLLVSKDLSSSHGTVKCGFCMGNNTLIKSFDDESLGSRSQYLMFLIDTSSDPSDLGTLVTHLINSLDKLKTLENCKIAIVSMDGCGNVIVHSTLSTKSNYIFTISNSKIERNLKTLDINYFMKHMPDDINEIWKEPSDTFINILKSLQSSYEKTARDKKRCKRATGLSQFICSTICVKFKIKNPIILNFLTGPCTKGAGKVLSRDKKEHIRQFHNLNKNPKLFNESYNFYKKLREMFPSFIYEYFMSSLDQVGVLEQSPLLYRPSSLYQFNNYSESRFKECWDWYLQMRQSYSITDVKITVKVTSGIALKSLNYVLQSEDRKPLMNYGYVVNYNCLSLPFELSLLNSNKYVTDYIQFQLQFYQKGRRNVRIHSLPINSDFRMKSVNNYRLDVDIPWLAKSLAYNNLTSNNFKSPEVNQLKTMINRYTKVIYSNVKGSKVEPLEYLYNLERSILLLTRNVTPDERTIFSHLILYSKSMVSLSVCKPKVVSFRDGKQILMSITQETFNQNLSSCIDGGDFIAVRYSSENEEDTTMARSYATTLRQRNIGYLIPLYIDTIIGKSQDRYLKSKLLPLNNQSTTVLNTEDMSFEQFVNNLKSTKGKTK</sequence>
<evidence type="ECO:0000313" key="5">
    <source>
        <dbReference type="Proteomes" id="UP000000267"/>
    </source>
</evidence>
<dbReference type="SUPFAM" id="SSF82754">
    <property type="entry name" value="C-terminal, gelsolin-like domain of Sec23/24"/>
    <property type="match status" value="1"/>
</dbReference>
<keyword evidence="2" id="KW-0472">Membrane</keyword>
<keyword evidence="2" id="KW-0963">Cytoplasm</keyword>
<keyword evidence="2" id="KW-0256">Endoplasmic reticulum</keyword>
<dbReference type="InterPro" id="IPR036180">
    <property type="entry name" value="Gelsolin-like_dom_sf"/>
</dbReference>
<dbReference type="Proteomes" id="UP000000267">
    <property type="component" value="Unassembled WGS sequence"/>
</dbReference>
<dbReference type="KEGG" id="vpo:Kpol_1004p72"/>
<evidence type="ECO:0000256" key="1">
    <source>
        <dbReference type="ARBA" id="ARBA00009210"/>
    </source>
</evidence>
<dbReference type="AlphaFoldDB" id="A7TJC5"/>
<dbReference type="FunCoup" id="A7TJC5">
    <property type="interactions" value="30"/>
</dbReference>
<comment type="function">
    <text evidence="2">Component of the coat protein complex II (COPII) which promotes the formation of transport vesicles from the endoplasmic reticulum (ER). The coat has two main functions, the physical deformation of the endoplasmic reticulum membrane into vesicles and the selection of cargo molecules.</text>
</comment>
<reference evidence="4 5" key="1">
    <citation type="journal article" date="2007" name="Proc. Natl. Acad. Sci. U.S.A.">
        <title>Independent sorting-out of thousands of duplicated gene pairs in two yeast species descended from a whole-genome duplication.</title>
        <authorList>
            <person name="Scannell D.R."/>
            <person name="Frank A.C."/>
            <person name="Conant G.C."/>
            <person name="Byrne K.P."/>
            <person name="Woolfit M."/>
            <person name="Wolfe K.H."/>
        </authorList>
    </citation>
    <scope>NUCLEOTIDE SEQUENCE [LARGE SCALE GENOMIC DNA]</scope>
    <source>
        <strain evidence="5">ATCC 22028 / DSM 70294 / BCRC 21397 / CBS 2163 / NBRC 10782 / NRRL Y-8283 / UCD 57-17</strain>
    </source>
</reference>
<dbReference type="OMA" id="IVIDTIC"/>
<keyword evidence="2" id="KW-0931">ER-Golgi transport</keyword>
<dbReference type="InParanoid" id="A7TJC5"/>
<dbReference type="PANTHER" id="PTHR11141:SF0">
    <property type="entry name" value="PROTEIN TRANSPORT PROTEIN SEC23"/>
    <property type="match status" value="1"/>
</dbReference>
<dbReference type="Pfam" id="PF04811">
    <property type="entry name" value="Sec23_trunk"/>
    <property type="match status" value="1"/>
</dbReference>
<protein>
    <recommendedName>
        <fullName evidence="2">Protein transport protein SEC23</fullName>
    </recommendedName>
</protein>
<dbReference type="InterPro" id="IPR006896">
    <property type="entry name" value="Sec23/24_trunk_dom"/>
</dbReference>
<organism evidence="5">
    <name type="scientific">Vanderwaltozyma polyspora (strain ATCC 22028 / DSM 70294 / BCRC 21397 / CBS 2163 / NBRC 10782 / NRRL Y-8283 / UCD 57-17)</name>
    <name type="common">Kluyveromyces polysporus</name>
    <dbReference type="NCBI Taxonomy" id="436907"/>
    <lineage>
        <taxon>Eukaryota</taxon>
        <taxon>Fungi</taxon>
        <taxon>Dikarya</taxon>
        <taxon>Ascomycota</taxon>
        <taxon>Saccharomycotina</taxon>
        <taxon>Saccharomycetes</taxon>
        <taxon>Saccharomycetales</taxon>
        <taxon>Saccharomycetaceae</taxon>
        <taxon>Vanderwaltozyma</taxon>
    </lineage>
</organism>
<dbReference type="EMBL" id="DS480400">
    <property type="protein sequence ID" value="EDO17694.1"/>
    <property type="molecule type" value="Genomic_DNA"/>
</dbReference>